<comment type="caution">
    <text evidence="14">The sequence shown here is derived from an EMBL/GenBank/DDBJ whole genome shotgun (WGS) entry which is preliminary data.</text>
</comment>
<evidence type="ECO:0000256" key="11">
    <source>
        <dbReference type="ARBA" id="ARBA00032973"/>
    </source>
</evidence>
<dbReference type="Gene3D" id="3.40.190.80">
    <property type="match status" value="1"/>
</dbReference>
<evidence type="ECO:0000256" key="3">
    <source>
        <dbReference type="ARBA" id="ARBA00005215"/>
    </source>
</evidence>
<evidence type="ECO:0000313" key="15">
    <source>
        <dbReference type="Proteomes" id="UP001497392"/>
    </source>
</evidence>
<sequence>MSMPGADHERFRAEHPLLARAIDAILASVRETAELLRQGDSSGQVGSVNSFGDKQLKIDVKADEIIFSNLRSCGAVVTASSEERPDELDLGGQGFSVAFDPLDGSSIVDANFAVGAIFGIWRGAGLLHKTGAEQAAAAYAVYGPRTSVVLARPGRDGKLKVEELMLTEQGWLVCREDVRLGEKKVFAPANLRAAADNKAYADFVSACISEKYTLRYTGGFVPDVHHILTKGGGLFLNPTSSGAPAKLRLLYECAPIAFIVEAAGGASSNGAESVLKMKFDHLDRRTAITLGSREEVARSKHCLRA</sequence>
<dbReference type="InterPro" id="IPR044015">
    <property type="entry name" value="FBPase_C_dom"/>
</dbReference>
<dbReference type="Pfam" id="PF00316">
    <property type="entry name" value="FBPase"/>
    <property type="match status" value="1"/>
</dbReference>
<comment type="cofactor">
    <cofactor evidence="2">
        <name>Mg(2+)</name>
        <dbReference type="ChEBI" id="CHEBI:18420"/>
    </cofactor>
</comment>
<dbReference type="PANTHER" id="PTHR11556">
    <property type="entry name" value="FRUCTOSE-1,6-BISPHOSPHATASE-RELATED"/>
    <property type="match status" value="1"/>
</dbReference>
<dbReference type="HAMAP" id="MF_01855">
    <property type="entry name" value="FBPase_class1"/>
    <property type="match status" value="1"/>
</dbReference>
<feature type="domain" description="Fructose-1-6-bisphosphatase class 1 C-terminal" evidence="13">
    <location>
        <begin position="182"/>
        <end position="303"/>
    </location>
</feature>
<keyword evidence="15" id="KW-1185">Reference proteome</keyword>
<evidence type="ECO:0000313" key="14">
    <source>
        <dbReference type="EMBL" id="CAL5221264.1"/>
    </source>
</evidence>
<reference evidence="14 15" key="1">
    <citation type="submission" date="2024-06" db="EMBL/GenBank/DDBJ databases">
        <authorList>
            <person name="Kraege A."/>
            <person name="Thomma B."/>
        </authorList>
    </citation>
    <scope>NUCLEOTIDE SEQUENCE [LARGE SCALE GENOMIC DNA]</scope>
</reference>
<dbReference type="EC" id="3.1.3.11" evidence="5"/>
<keyword evidence="10" id="KW-0119">Carbohydrate metabolism</keyword>
<keyword evidence="7" id="KW-0479">Metal-binding</keyword>
<dbReference type="PANTHER" id="PTHR11556:SF35">
    <property type="entry name" value="SEDOHEPTULOSE-1,7-BISPHOSPHATASE, CHLOROPLASTIC"/>
    <property type="match status" value="1"/>
</dbReference>
<accession>A0ABP1FQ28</accession>
<protein>
    <recommendedName>
        <fullName evidence="5">fructose-bisphosphatase</fullName>
        <ecNumber evidence="5">3.1.3.11</ecNumber>
    </recommendedName>
    <alternativeName>
        <fullName evidence="11">D-fructose-1,6-bisphosphate 1-phosphohydrolase</fullName>
    </alternativeName>
</protein>
<proteinExistence type="inferred from homology"/>
<evidence type="ECO:0000259" key="12">
    <source>
        <dbReference type="Pfam" id="PF00316"/>
    </source>
</evidence>
<dbReference type="InterPro" id="IPR020548">
    <property type="entry name" value="Fructose_bisphosphatase_AS"/>
</dbReference>
<dbReference type="InterPro" id="IPR023079">
    <property type="entry name" value="SBPase"/>
</dbReference>
<evidence type="ECO:0000256" key="8">
    <source>
        <dbReference type="ARBA" id="ARBA00022801"/>
    </source>
</evidence>
<dbReference type="PROSITE" id="PS00124">
    <property type="entry name" value="FBPASE"/>
    <property type="match status" value="1"/>
</dbReference>
<comment type="catalytic activity">
    <reaction evidence="1">
        <text>beta-D-fructose 1,6-bisphosphate + H2O = beta-D-fructose 6-phosphate + phosphate</text>
        <dbReference type="Rhea" id="RHEA:11064"/>
        <dbReference type="ChEBI" id="CHEBI:15377"/>
        <dbReference type="ChEBI" id="CHEBI:32966"/>
        <dbReference type="ChEBI" id="CHEBI:43474"/>
        <dbReference type="ChEBI" id="CHEBI:57634"/>
        <dbReference type="EC" id="3.1.3.11"/>
    </reaction>
</comment>
<dbReference type="Pfam" id="PF18913">
    <property type="entry name" value="FBPase_C"/>
    <property type="match status" value="1"/>
</dbReference>
<dbReference type="PIRSF" id="PIRSF500210">
    <property type="entry name" value="FBPtase"/>
    <property type="match status" value="1"/>
</dbReference>
<evidence type="ECO:0000256" key="4">
    <source>
        <dbReference type="ARBA" id="ARBA00010941"/>
    </source>
</evidence>
<keyword evidence="8" id="KW-0378">Hydrolase</keyword>
<evidence type="ECO:0000256" key="1">
    <source>
        <dbReference type="ARBA" id="ARBA00001273"/>
    </source>
</evidence>
<name>A0ABP1FQ28_9CHLO</name>
<evidence type="ECO:0000259" key="13">
    <source>
        <dbReference type="Pfam" id="PF18913"/>
    </source>
</evidence>
<dbReference type="InterPro" id="IPR000146">
    <property type="entry name" value="FBPase_class-1"/>
</dbReference>
<organism evidence="14 15">
    <name type="scientific">Coccomyxa viridis</name>
    <dbReference type="NCBI Taxonomy" id="1274662"/>
    <lineage>
        <taxon>Eukaryota</taxon>
        <taxon>Viridiplantae</taxon>
        <taxon>Chlorophyta</taxon>
        <taxon>core chlorophytes</taxon>
        <taxon>Trebouxiophyceae</taxon>
        <taxon>Trebouxiophyceae incertae sedis</taxon>
        <taxon>Coccomyxaceae</taxon>
        <taxon>Coccomyxa</taxon>
    </lineage>
</organism>
<dbReference type="PIRSF" id="PIRSF000904">
    <property type="entry name" value="FBPtase_SBPase"/>
    <property type="match status" value="1"/>
</dbReference>
<dbReference type="InterPro" id="IPR033391">
    <property type="entry name" value="FBPase_N"/>
</dbReference>
<evidence type="ECO:0000256" key="6">
    <source>
        <dbReference type="ARBA" id="ARBA00022490"/>
    </source>
</evidence>
<evidence type="ECO:0000256" key="10">
    <source>
        <dbReference type="ARBA" id="ARBA00023277"/>
    </source>
</evidence>
<evidence type="ECO:0000256" key="5">
    <source>
        <dbReference type="ARBA" id="ARBA00013093"/>
    </source>
</evidence>
<dbReference type="InterPro" id="IPR028343">
    <property type="entry name" value="FBPtase"/>
</dbReference>
<comment type="pathway">
    <text evidence="3">Carbohydrate biosynthesis; Calvin cycle.</text>
</comment>
<gene>
    <name evidence="14" type="primary">g3424</name>
    <name evidence="14" type="ORF">VP750_LOCUS2923</name>
</gene>
<comment type="similarity">
    <text evidence="4">Belongs to the FBPase class 1 family.</text>
</comment>
<dbReference type="Proteomes" id="UP001497392">
    <property type="component" value="Unassembled WGS sequence"/>
</dbReference>
<keyword evidence="6" id="KW-0963">Cytoplasm</keyword>
<evidence type="ECO:0000256" key="7">
    <source>
        <dbReference type="ARBA" id="ARBA00022723"/>
    </source>
</evidence>
<dbReference type="SUPFAM" id="SSF56655">
    <property type="entry name" value="Carbohydrate phosphatase"/>
    <property type="match status" value="1"/>
</dbReference>
<evidence type="ECO:0000256" key="9">
    <source>
        <dbReference type="ARBA" id="ARBA00022842"/>
    </source>
</evidence>
<feature type="domain" description="Fructose-1-6-bisphosphatase class I N-terminal" evidence="12">
    <location>
        <begin position="24"/>
        <end position="152"/>
    </location>
</feature>
<dbReference type="PRINTS" id="PR01958">
    <property type="entry name" value="S17BPHPHTASE"/>
</dbReference>
<keyword evidence="9" id="KW-0460">Magnesium</keyword>
<dbReference type="Gene3D" id="3.30.540.10">
    <property type="entry name" value="Fructose-1,6-Bisphosphatase, subunit A, domain 1"/>
    <property type="match status" value="1"/>
</dbReference>
<dbReference type="EMBL" id="CAXHTA020000005">
    <property type="protein sequence ID" value="CAL5221264.1"/>
    <property type="molecule type" value="Genomic_DNA"/>
</dbReference>
<evidence type="ECO:0000256" key="2">
    <source>
        <dbReference type="ARBA" id="ARBA00001946"/>
    </source>
</evidence>